<sequence>MDGADKILKDSSKYKLYNKFNDYADQNEYIRHCRKYKYMDQKYKGFTNICHIFAKNLIKLPEVLSDVTDKDERCIYFNFWITDYVRKMLGTQWEDKGKESHVLTRFLQVENSISVESLNNNCHFDYVSGVNLELWKEWKDLHDYIKNYDYINERINSHGAFCTLYSKYFVYIKALHEKYKKECCQNPTDKCPNRINLGYFCTSDRFNNKLKCDENKGLRAASTEEKRHQPIYQPQEDDGSHLATSESNDQHDTEGDRITNNTDYYTKLGFTSFGTWIRSKVLKEKINVDLDEDSQNLIENELNEMGENLYNDGYNITYHPS</sequence>
<protein>
    <submittedName>
        <fullName evidence="2">PIR Superfamily Protein</fullName>
    </submittedName>
</protein>
<reference evidence="3" key="1">
    <citation type="submission" date="2016-05" db="EMBL/GenBank/DDBJ databases">
        <authorList>
            <person name="Naeem Raeece"/>
        </authorList>
    </citation>
    <scope>NUCLEOTIDE SEQUENCE [LARGE SCALE GENOMIC DNA]</scope>
</reference>
<dbReference type="Pfam" id="PF05795">
    <property type="entry name" value="Plasmodium_Vir"/>
    <property type="match status" value="1"/>
</dbReference>
<name>A0A1A8X755_PLAOA</name>
<dbReference type="AlphaFoldDB" id="A0A1A8X755"/>
<evidence type="ECO:0000256" key="1">
    <source>
        <dbReference type="SAM" id="MobiDB-lite"/>
    </source>
</evidence>
<dbReference type="InterPro" id="IPR008780">
    <property type="entry name" value="Plasmodium_Vir"/>
</dbReference>
<accession>A0A1A8X755</accession>
<gene>
    <name evidence="2" type="ORF">POVCU1_057280</name>
</gene>
<evidence type="ECO:0000313" key="3">
    <source>
        <dbReference type="Proteomes" id="UP000078546"/>
    </source>
</evidence>
<dbReference type="Proteomes" id="UP000078546">
    <property type="component" value="Unassembled WGS sequence"/>
</dbReference>
<dbReference type="EMBL" id="FLQV01001682">
    <property type="protein sequence ID" value="SBT00064.1"/>
    <property type="molecule type" value="Genomic_DNA"/>
</dbReference>
<evidence type="ECO:0000313" key="2">
    <source>
        <dbReference type="EMBL" id="SBT00064.1"/>
    </source>
</evidence>
<proteinExistence type="predicted"/>
<organism evidence="2 3">
    <name type="scientific">Plasmodium ovale curtisi</name>
    <dbReference type="NCBI Taxonomy" id="864141"/>
    <lineage>
        <taxon>Eukaryota</taxon>
        <taxon>Sar</taxon>
        <taxon>Alveolata</taxon>
        <taxon>Apicomplexa</taxon>
        <taxon>Aconoidasida</taxon>
        <taxon>Haemosporida</taxon>
        <taxon>Plasmodiidae</taxon>
        <taxon>Plasmodium</taxon>
        <taxon>Plasmodium (Plasmodium)</taxon>
    </lineage>
</organism>
<feature type="compositionally biased region" description="Basic and acidic residues" evidence="1">
    <location>
        <begin position="248"/>
        <end position="257"/>
    </location>
</feature>
<feature type="region of interest" description="Disordered" evidence="1">
    <location>
        <begin position="221"/>
        <end position="258"/>
    </location>
</feature>